<name>A0A5C0VJ74_9SPHI</name>
<dbReference type="Proteomes" id="UP000323653">
    <property type="component" value="Chromosome"/>
</dbReference>
<dbReference type="RefSeq" id="WP_039449073.1">
    <property type="nucleotide sequence ID" value="NZ_CP043329.1"/>
</dbReference>
<keyword evidence="1" id="KW-0812">Transmembrane</keyword>
<gene>
    <name evidence="2" type="ORF">FYC62_09660</name>
</gene>
<dbReference type="KEGG" id="pej:FYC62_09660"/>
<feature type="transmembrane region" description="Helical" evidence="1">
    <location>
        <begin position="12"/>
        <end position="32"/>
    </location>
</feature>
<reference evidence="2 3" key="1">
    <citation type="submission" date="2019-08" db="EMBL/GenBank/DDBJ databases">
        <title>Pedobacter sp. nov., isolated from Han river, South Korea.</title>
        <authorList>
            <person name="Lee D.-H."/>
            <person name="Kim Y.-S."/>
            <person name="Hwang E.-M."/>
            <person name="Le Tran T.C."/>
            <person name="Cha C.-J."/>
        </authorList>
    </citation>
    <scope>NUCLEOTIDE SEQUENCE [LARGE SCALE GENOMIC DNA]</scope>
    <source>
        <strain evidence="2 3">CJ43</strain>
    </source>
</reference>
<dbReference type="EMBL" id="CP043329">
    <property type="protein sequence ID" value="QEK51882.1"/>
    <property type="molecule type" value="Genomic_DNA"/>
</dbReference>
<evidence type="ECO:0000256" key="1">
    <source>
        <dbReference type="SAM" id="Phobius"/>
    </source>
</evidence>
<evidence type="ECO:0000313" key="2">
    <source>
        <dbReference type="EMBL" id="QEK51882.1"/>
    </source>
</evidence>
<sequence>MLENEIKLWQILIPSLSGIIGVLIGSLIGVFANDKLKKRESQLRILEKVFDTRLKAYESVLEMIKSLRVTVSSYSIDIDGNLITYPLILDNKYMLEEFHSKFYSNSNTNSHWLDLDVVHELYYIQDYLANLTGCLREIDEKHYPEIGKIIKQDFIDMSTKVENKLLTFFDKDIYTINLKTKKGHHKLPREVTIKRLDGSLLFINKDIICSFKNINQ</sequence>
<keyword evidence="1" id="KW-0472">Membrane</keyword>
<evidence type="ECO:0000313" key="3">
    <source>
        <dbReference type="Proteomes" id="UP000323653"/>
    </source>
</evidence>
<keyword evidence="3" id="KW-1185">Reference proteome</keyword>
<organism evidence="2 3">
    <name type="scientific">Pedobacter aquae</name>
    <dbReference type="NCBI Taxonomy" id="2605747"/>
    <lineage>
        <taxon>Bacteria</taxon>
        <taxon>Pseudomonadati</taxon>
        <taxon>Bacteroidota</taxon>
        <taxon>Sphingobacteriia</taxon>
        <taxon>Sphingobacteriales</taxon>
        <taxon>Sphingobacteriaceae</taxon>
        <taxon>Pedobacter</taxon>
    </lineage>
</organism>
<keyword evidence="1" id="KW-1133">Transmembrane helix</keyword>
<proteinExistence type="predicted"/>
<accession>A0A5C0VJ74</accession>
<dbReference type="AlphaFoldDB" id="A0A5C0VJ74"/>
<protein>
    <submittedName>
        <fullName evidence="2">Uncharacterized protein</fullName>
    </submittedName>
</protein>